<accession>A0AC35GL25</accession>
<dbReference type="WBParaSite" id="PS1159_v2.g6176.t2">
    <property type="protein sequence ID" value="PS1159_v2.g6176.t2"/>
    <property type="gene ID" value="PS1159_v2.g6176"/>
</dbReference>
<proteinExistence type="predicted"/>
<sequence>MNNVLKSPNENTAPMEKDKDEADKGKKGRDKPGDPRIASERYALMNETVRKKKEAQKIIENAVEVPQINDPNLMNISDDEESNNGNEVHQQMPQQRMPSTIPAGGETSIGRNELRKRSNHNPRESRRSNFPLLDMDASLYEICLQPLQFPTPPVLVSNQSNVQNQPSSFQSPFGIPPPPPPPLLPAQQCSPPAAISNPPTEPLTLINQHLNLQHSTGLHSPSKLGSSARTSTDIVNNSPSTNSISFMSPTEPGTTVLSNPSYFSSLTVHGLTDLETVRHIMKEKVFEKFYQDFKNTSFNDINLHKNVVTGLKHIIGYRNVLNDELKRLEKIIAEMANQIEKNANIINGLKGLKESAEEKAKRAVEKKDDLQTNLNTTKERLEKLRSENNKLKEDNAKLKKSHEEEIQKLKDQLKAEQDSNADLKKQKEEVEKDAERSSEQARKYLAQKKEADRKISGIKKELQEAEKENKKMESQLSNLEGDQKILTRSNKELTEKVAEAEKEIKELKDKLKDSEKEKKTAKKEGKSEAEAEMKPVIEKYNQQQKALKLLFRDANTAQILSKKRKIRQEQPAPVSHTVSDIGLSAAKKPRVERERPNSNPLNAIINAIPIPPQPPRTTSASTIQNNITADGTLFANNGLGTLMQQMGANQPPMLVTGITVTPEIVQPNSMGNVVAGIPVIPQGNLPPRMMWRPPQHYLTPPPPYQQHLMQRNESEVVAQATRIRQRHIHVTLDNAQDRFNQLNSNDQATLRQYALLLVEKQLQTNDPHPLIQLVINQYLDSRRRQQEQQQIQSQIQPPRRQTGRRNKDPSALCEPRNVNIASAQATQNQMNTNQLPSSHIFQHQQRSGVHSLQSTRPQQMPFQHPPQQQTPPVQQRVPTPVAPASNSLPHLTRALNARPSYPTVRNASDVDVEALIEMCNPIRRELNGYVRRRFNIPLADNAYNVTDPNLLDEIFRASYSYVTRRN</sequence>
<reference evidence="2" key="1">
    <citation type="submission" date="2022-11" db="UniProtKB">
        <authorList>
            <consortium name="WormBaseParasite"/>
        </authorList>
    </citation>
    <scope>IDENTIFICATION</scope>
</reference>
<name>A0AC35GL25_9BILA</name>
<dbReference type="Proteomes" id="UP000887580">
    <property type="component" value="Unplaced"/>
</dbReference>
<evidence type="ECO:0000313" key="1">
    <source>
        <dbReference type="Proteomes" id="UP000887580"/>
    </source>
</evidence>
<organism evidence="1 2">
    <name type="scientific">Panagrolaimus sp. PS1159</name>
    <dbReference type="NCBI Taxonomy" id="55785"/>
    <lineage>
        <taxon>Eukaryota</taxon>
        <taxon>Metazoa</taxon>
        <taxon>Ecdysozoa</taxon>
        <taxon>Nematoda</taxon>
        <taxon>Chromadorea</taxon>
        <taxon>Rhabditida</taxon>
        <taxon>Tylenchina</taxon>
        <taxon>Panagrolaimomorpha</taxon>
        <taxon>Panagrolaimoidea</taxon>
        <taxon>Panagrolaimidae</taxon>
        <taxon>Panagrolaimus</taxon>
    </lineage>
</organism>
<evidence type="ECO:0000313" key="2">
    <source>
        <dbReference type="WBParaSite" id="PS1159_v2.g6176.t2"/>
    </source>
</evidence>
<protein>
    <submittedName>
        <fullName evidence="2">Uncharacterized protein</fullName>
    </submittedName>
</protein>